<name>A0A8H6ZL72_9AGAR</name>
<evidence type="ECO:0000313" key="2">
    <source>
        <dbReference type="EMBL" id="KAF7378456.1"/>
    </source>
</evidence>
<keyword evidence="3" id="KW-1185">Reference proteome</keyword>
<dbReference type="AlphaFoldDB" id="A0A8H6ZL72"/>
<protein>
    <submittedName>
        <fullName evidence="2">Uncharacterized protein</fullName>
    </submittedName>
</protein>
<accession>A0A8H6ZL72</accession>
<comment type="caution">
    <text evidence="2">The sequence shown here is derived from an EMBL/GenBank/DDBJ whole genome shotgun (WGS) entry which is preliminary data.</text>
</comment>
<sequence>MATPGSQGEGTQRCGSGSTVSSFKSLIDRSIAAWATINFVTDNYSTAFENYRSRICNLGSVEDVLKCRSYWFFQLRTSFLSQDRFLKFDLSRLDEYILLPIDYGWANNHDCYFISHYWRTASHPDPDGTDLRMFQQDLVSDTLWSFVWIDWTCAPQVGVDGKRTPLEEYYFELMLQCIPMLVRDCAFEWRFPAWEPRAWILYEVAEYILGHTKYVETEDNRPFRLHVEEMLPFWRALRAGQVQLELLVILAKIFPDDVAIRQELLDSLNKPANGTVSNSVPGVEISKTDGTVRYQGQVHRFTSTFNLTSRIALAFEDDEKQHGNGAESSEVEEERPDVWDSVAPSSYSLPL</sequence>
<feature type="region of interest" description="Disordered" evidence="1">
    <location>
        <begin position="316"/>
        <end position="351"/>
    </location>
</feature>
<dbReference type="OrthoDB" id="2345911at2759"/>
<dbReference type="EMBL" id="JACAZH010000001">
    <property type="protein sequence ID" value="KAF7378456.1"/>
    <property type="molecule type" value="Genomic_DNA"/>
</dbReference>
<reference evidence="2" key="1">
    <citation type="submission" date="2020-05" db="EMBL/GenBank/DDBJ databases">
        <title>Mycena genomes resolve the evolution of fungal bioluminescence.</title>
        <authorList>
            <person name="Tsai I.J."/>
        </authorList>
    </citation>
    <scope>NUCLEOTIDE SEQUENCE</scope>
    <source>
        <strain evidence="2">160909Yilan</strain>
    </source>
</reference>
<dbReference type="Proteomes" id="UP000623467">
    <property type="component" value="Unassembled WGS sequence"/>
</dbReference>
<proteinExistence type="predicted"/>
<evidence type="ECO:0000256" key="1">
    <source>
        <dbReference type="SAM" id="MobiDB-lite"/>
    </source>
</evidence>
<organism evidence="2 3">
    <name type="scientific">Mycena sanguinolenta</name>
    <dbReference type="NCBI Taxonomy" id="230812"/>
    <lineage>
        <taxon>Eukaryota</taxon>
        <taxon>Fungi</taxon>
        <taxon>Dikarya</taxon>
        <taxon>Basidiomycota</taxon>
        <taxon>Agaricomycotina</taxon>
        <taxon>Agaricomycetes</taxon>
        <taxon>Agaricomycetidae</taxon>
        <taxon>Agaricales</taxon>
        <taxon>Marasmiineae</taxon>
        <taxon>Mycenaceae</taxon>
        <taxon>Mycena</taxon>
    </lineage>
</organism>
<gene>
    <name evidence="2" type="ORF">MSAN_00272700</name>
</gene>
<evidence type="ECO:0000313" key="3">
    <source>
        <dbReference type="Proteomes" id="UP000623467"/>
    </source>
</evidence>